<accession>A0A101JHM4</accession>
<dbReference type="Proteomes" id="UP000053244">
    <property type="component" value="Unassembled WGS sequence"/>
</dbReference>
<name>A0A101JHM4_9ACTN</name>
<evidence type="ECO:0000313" key="1">
    <source>
        <dbReference type="EMBL" id="KUL26928.1"/>
    </source>
</evidence>
<proteinExistence type="predicted"/>
<dbReference type="OrthoDB" id="3371021at2"/>
<evidence type="ECO:0000313" key="2">
    <source>
        <dbReference type="Proteomes" id="UP000053244"/>
    </source>
</evidence>
<organism evidence="1 2">
    <name type="scientific">Actinoplanes awajinensis subsp. mycoplanecinus</name>
    <dbReference type="NCBI Taxonomy" id="135947"/>
    <lineage>
        <taxon>Bacteria</taxon>
        <taxon>Bacillati</taxon>
        <taxon>Actinomycetota</taxon>
        <taxon>Actinomycetes</taxon>
        <taxon>Micromonosporales</taxon>
        <taxon>Micromonosporaceae</taxon>
        <taxon>Actinoplanes</taxon>
    </lineage>
</organism>
<keyword evidence="2" id="KW-1185">Reference proteome</keyword>
<sequence length="152" mass="16640">MFDDVRDRLLDRLIEALAAQVDIADSRALAPEAAAALAELSRAETRLIFGAAGHRVHYEGAEPIARLIKLLSDVQRSAADPDAGLRAGDEVHLAQELLPMEARTSVSWWDEVSYVVRYVGDDQTGDVQAELTMEYAIETVPVAALRQRPAES</sequence>
<dbReference type="EMBL" id="LLZH01000303">
    <property type="protein sequence ID" value="KUL26928.1"/>
    <property type="molecule type" value="Genomic_DNA"/>
</dbReference>
<protein>
    <submittedName>
        <fullName evidence="1">Uncharacterized protein</fullName>
    </submittedName>
</protein>
<reference evidence="1 2" key="1">
    <citation type="submission" date="2015-10" db="EMBL/GenBank/DDBJ databases">
        <authorList>
            <person name="Gilbert D.G."/>
        </authorList>
    </citation>
    <scope>NUCLEOTIDE SEQUENCE [LARGE SCALE GENOMIC DNA]</scope>
    <source>
        <strain evidence="1 2">NRRL B-16712</strain>
    </source>
</reference>
<gene>
    <name evidence="1" type="ORF">ADL15_36975</name>
</gene>
<comment type="caution">
    <text evidence="1">The sequence shown here is derived from an EMBL/GenBank/DDBJ whole genome shotgun (WGS) entry which is preliminary data.</text>
</comment>
<dbReference type="RefSeq" id="WP_157441828.1">
    <property type="nucleotide sequence ID" value="NZ_LLZH01000303.1"/>
</dbReference>
<dbReference type="AlphaFoldDB" id="A0A101JHM4"/>